<evidence type="ECO:0000256" key="1">
    <source>
        <dbReference type="SAM" id="MobiDB-lite"/>
    </source>
</evidence>
<accession>A0ABT1U7R7</accession>
<evidence type="ECO:0000313" key="3">
    <source>
        <dbReference type="Proteomes" id="UP001524586"/>
    </source>
</evidence>
<protein>
    <submittedName>
        <fullName evidence="2">Uncharacterized protein</fullName>
    </submittedName>
</protein>
<comment type="caution">
    <text evidence="2">The sequence shown here is derived from an EMBL/GenBank/DDBJ whole genome shotgun (WGS) entry which is preliminary data.</text>
</comment>
<evidence type="ECO:0000313" key="2">
    <source>
        <dbReference type="EMBL" id="MCQ8129894.1"/>
    </source>
</evidence>
<dbReference type="Proteomes" id="UP001524586">
    <property type="component" value="Unassembled WGS sequence"/>
</dbReference>
<sequence length="76" mass="8563">MTKKPCTHEYPANSDTGKALICRDCSVVHLHMPNMSLRFDVEQFAEFAAMMTTASKRLGHESAETSRKRPTLTLVH</sequence>
<name>A0ABT1U7R7_9GAMM</name>
<organism evidence="2 3">
    <name type="scientific">Methylomonas rivi</name>
    <dbReference type="NCBI Taxonomy" id="2952226"/>
    <lineage>
        <taxon>Bacteria</taxon>
        <taxon>Pseudomonadati</taxon>
        <taxon>Pseudomonadota</taxon>
        <taxon>Gammaproteobacteria</taxon>
        <taxon>Methylococcales</taxon>
        <taxon>Methylococcaceae</taxon>
        <taxon>Methylomonas</taxon>
    </lineage>
</organism>
<feature type="region of interest" description="Disordered" evidence="1">
    <location>
        <begin position="56"/>
        <end position="76"/>
    </location>
</feature>
<keyword evidence="3" id="KW-1185">Reference proteome</keyword>
<dbReference type="RefSeq" id="WP_256616322.1">
    <property type="nucleotide sequence ID" value="NZ_JANIBK010000106.1"/>
</dbReference>
<reference evidence="2 3" key="1">
    <citation type="submission" date="2022-07" db="EMBL/GenBank/DDBJ databases">
        <title>Methylomonas rivi sp. nov., Methylomonas rosea sp. nov., Methylomonas aureus sp. nov. and Methylomonas subterranea sp. nov., four novel methanotrophs isolated from a freshwater creek and the deep terrestrial subsurface.</title>
        <authorList>
            <person name="Abin C."/>
            <person name="Sankaranarayanan K."/>
            <person name="Garner C."/>
            <person name="Sindelar R."/>
            <person name="Kotary K."/>
            <person name="Garner R."/>
            <person name="Barclay S."/>
            <person name="Lawson P."/>
            <person name="Krumholz L."/>
        </authorList>
    </citation>
    <scope>NUCLEOTIDE SEQUENCE [LARGE SCALE GENOMIC DNA]</scope>
    <source>
        <strain evidence="2 3">WSC-6</strain>
    </source>
</reference>
<proteinExistence type="predicted"/>
<feature type="compositionally biased region" description="Basic and acidic residues" evidence="1">
    <location>
        <begin position="58"/>
        <end position="67"/>
    </location>
</feature>
<gene>
    <name evidence="2" type="ORF">NP596_15645</name>
</gene>
<dbReference type="EMBL" id="JANIBK010000106">
    <property type="protein sequence ID" value="MCQ8129894.1"/>
    <property type="molecule type" value="Genomic_DNA"/>
</dbReference>